<accession>A0AAV2I7A1</accession>
<keyword evidence="2" id="KW-1185">Reference proteome</keyword>
<evidence type="ECO:0000313" key="2">
    <source>
        <dbReference type="Proteomes" id="UP001497497"/>
    </source>
</evidence>
<proteinExistence type="predicted"/>
<dbReference type="Proteomes" id="UP001497497">
    <property type="component" value="Unassembled WGS sequence"/>
</dbReference>
<sequence length="152" mass="17484">MEEHFLKAFDIYGIIRWRRSQMCVKFCWINTLVEESETKTLSNPTKKKIVRTVFFHLCDLLPSLLSMANGDFDDEDNNDIYSTNFSSVKQLHAVLNGAFSSYLRMDICNSGIKQLYERSLRLSNLTKLEDLQPPLASILTDLKSVLSTESVH</sequence>
<reference evidence="1 2" key="1">
    <citation type="submission" date="2024-04" db="EMBL/GenBank/DDBJ databases">
        <authorList>
            <consortium name="Genoscope - CEA"/>
            <person name="William W."/>
        </authorList>
    </citation>
    <scope>NUCLEOTIDE SEQUENCE [LARGE SCALE GENOMIC DNA]</scope>
</reference>
<dbReference type="AlphaFoldDB" id="A0AAV2I7A1"/>
<protein>
    <submittedName>
        <fullName evidence="1">Uncharacterized protein</fullName>
    </submittedName>
</protein>
<name>A0AAV2I7A1_LYMST</name>
<comment type="caution">
    <text evidence="1">The sequence shown here is derived from an EMBL/GenBank/DDBJ whole genome shotgun (WGS) entry which is preliminary data.</text>
</comment>
<gene>
    <name evidence="1" type="ORF">GSLYS_00014011001</name>
</gene>
<dbReference type="EMBL" id="CAXITT010000378">
    <property type="protein sequence ID" value="CAL1540362.1"/>
    <property type="molecule type" value="Genomic_DNA"/>
</dbReference>
<evidence type="ECO:0000313" key="1">
    <source>
        <dbReference type="EMBL" id="CAL1540362.1"/>
    </source>
</evidence>
<organism evidence="1 2">
    <name type="scientific">Lymnaea stagnalis</name>
    <name type="common">Great pond snail</name>
    <name type="synonym">Helix stagnalis</name>
    <dbReference type="NCBI Taxonomy" id="6523"/>
    <lineage>
        <taxon>Eukaryota</taxon>
        <taxon>Metazoa</taxon>
        <taxon>Spiralia</taxon>
        <taxon>Lophotrochozoa</taxon>
        <taxon>Mollusca</taxon>
        <taxon>Gastropoda</taxon>
        <taxon>Heterobranchia</taxon>
        <taxon>Euthyneura</taxon>
        <taxon>Panpulmonata</taxon>
        <taxon>Hygrophila</taxon>
        <taxon>Lymnaeoidea</taxon>
        <taxon>Lymnaeidae</taxon>
        <taxon>Lymnaea</taxon>
    </lineage>
</organism>